<feature type="compositionally biased region" description="Acidic residues" evidence="1">
    <location>
        <begin position="81"/>
        <end position="93"/>
    </location>
</feature>
<dbReference type="EMBL" id="RKLQ01000001">
    <property type="protein sequence ID" value="MBX0303329.1"/>
    <property type="molecule type" value="Genomic_DNA"/>
</dbReference>
<dbReference type="PANTHER" id="PTHR30510:SF2">
    <property type="entry name" value="UPF0229 PROTEIN YEAH"/>
    <property type="match status" value="1"/>
</dbReference>
<dbReference type="AlphaFoldDB" id="A0A8J8C8N0"/>
<reference evidence="2" key="1">
    <citation type="submission" date="2021-06" db="EMBL/GenBank/DDBJ databases">
        <title>Halomicroarcula sp. F24A a new haloarchaeum isolated from saline soil.</title>
        <authorList>
            <person name="Duran-Viseras A."/>
            <person name="Sanchez-Porro C."/>
            <person name="Ventosa A."/>
        </authorList>
    </citation>
    <scope>NUCLEOTIDE SEQUENCE</scope>
    <source>
        <strain evidence="2">F24A</strain>
    </source>
</reference>
<name>A0A8J8C8N0_9EURY</name>
<keyword evidence="3" id="KW-1185">Reference proteome</keyword>
<dbReference type="InterPro" id="IPR006698">
    <property type="entry name" value="UPF0229"/>
</dbReference>
<organism evidence="2 3">
    <name type="scientific">Haloarcula salinisoli</name>
    <dbReference type="NCBI Taxonomy" id="2487746"/>
    <lineage>
        <taxon>Archaea</taxon>
        <taxon>Methanobacteriati</taxon>
        <taxon>Methanobacteriota</taxon>
        <taxon>Stenosarchaea group</taxon>
        <taxon>Halobacteria</taxon>
        <taxon>Halobacteriales</taxon>
        <taxon>Haloarculaceae</taxon>
        <taxon>Haloarcula</taxon>
    </lineage>
</organism>
<dbReference type="Proteomes" id="UP000783863">
    <property type="component" value="Unassembled WGS sequence"/>
</dbReference>
<comment type="caution">
    <text evidence="2">The sequence shown here is derived from an EMBL/GenBank/DDBJ whole genome shotgun (WGS) entry which is preliminary data.</text>
</comment>
<evidence type="ECO:0000256" key="1">
    <source>
        <dbReference type="SAM" id="MobiDB-lite"/>
    </source>
</evidence>
<feature type="region of interest" description="Disordered" evidence="1">
    <location>
        <begin position="50"/>
        <end position="104"/>
    </location>
</feature>
<protein>
    <submittedName>
        <fullName evidence="2">YeaH/YhbH family protein</fullName>
    </submittedName>
</protein>
<dbReference type="RefSeq" id="WP_220587538.1">
    <property type="nucleotide sequence ID" value="NZ_RKLQ01000001.1"/>
</dbReference>
<dbReference type="Pfam" id="PF04285">
    <property type="entry name" value="DUF444"/>
    <property type="match status" value="1"/>
</dbReference>
<dbReference type="PANTHER" id="PTHR30510">
    <property type="entry name" value="UPF0229 PROTEIN YEAH"/>
    <property type="match status" value="1"/>
</dbReference>
<gene>
    <name evidence="2" type="ORF">EGD98_06540</name>
</gene>
<evidence type="ECO:0000313" key="3">
    <source>
        <dbReference type="Proteomes" id="UP000783863"/>
    </source>
</evidence>
<sequence length="439" mass="50118">MGLKDDLERYREVGEERRQDLSEFIQYGDLGQSRGDEVKIPIKIVNLPEFAYDQRDKGGVGQGEGAEEGDPVGQPQPQPGDGEEGEDGEPGEEGGEHEYYEMDPEEFAQELDEQLGLDLDPKGKKVIEEKEGDFTDITRSGPSSTLDFERLFKKGLKRKLAMDFDEEYIREALKVDGWGPATVFEWAREQNIPVSKAWIEDAYDDIAADEKSTWSSIEEMEAEVEKVDTSTRIRREGVEQIPFRREDERYRYPEVVEEREKNVVVVNIRDVSGSMRQKKRELVERTFTPLDWYLQGKYDNAEFVYIAHDADAWEVDRDEFFGIRSGGGTRISSAYELAAAVLEEEYPWSEWNRYVFAAGDSENSSNDTEERVIPMMEEIPANLHAYVETQPSGNAINATHAEEVERSFRDSDNVAVAYVTSPEDVVDAIYKILSTEESE</sequence>
<accession>A0A8J8C8N0</accession>
<evidence type="ECO:0000313" key="2">
    <source>
        <dbReference type="EMBL" id="MBX0303329.1"/>
    </source>
</evidence>
<proteinExistence type="predicted"/>
<dbReference type="NCBIfam" id="NF003713">
    <property type="entry name" value="PRK05325.2-5"/>
    <property type="match status" value="1"/>
</dbReference>